<accession>A0ABX9AAB4</accession>
<dbReference type="Proteomes" id="UP000824321">
    <property type="component" value="Chromosome"/>
</dbReference>
<dbReference type="InterPro" id="IPR055348">
    <property type="entry name" value="DctQ"/>
</dbReference>
<evidence type="ECO:0000256" key="8">
    <source>
        <dbReference type="ARBA" id="ARBA00038436"/>
    </source>
</evidence>
<evidence type="ECO:0000256" key="2">
    <source>
        <dbReference type="ARBA" id="ARBA00022448"/>
    </source>
</evidence>
<evidence type="ECO:0000256" key="6">
    <source>
        <dbReference type="ARBA" id="ARBA00022989"/>
    </source>
</evidence>
<feature type="transmembrane region" description="Helical" evidence="9">
    <location>
        <begin position="92"/>
        <end position="114"/>
    </location>
</feature>
<proteinExistence type="inferred from homology"/>
<evidence type="ECO:0000256" key="4">
    <source>
        <dbReference type="ARBA" id="ARBA00022519"/>
    </source>
</evidence>
<comment type="subunit">
    <text evidence="9">The complex comprises the extracytoplasmic solute receptor protein and the two transmembrane proteins.</text>
</comment>
<comment type="function">
    <text evidence="9">Part of the tripartite ATP-independent periplasmic (TRAP) transport system.</text>
</comment>
<keyword evidence="2 9" id="KW-0813">Transport</keyword>
<keyword evidence="5 9" id="KW-0812">Transmembrane</keyword>
<feature type="domain" description="Tripartite ATP-independent periplasmic transporters DctQ component" evidence="10">
    <location>
        <begin position="27"/>
        <end position="179"/>
    </location>
</feature>
<keyword evidence="6 9" id="KW-1133">Transmembrane helix</keyword>
<reference evidence="11 12" key="1">
    <citation type="submission" date="2021-08" db="EMBL/GenBank/DDBJ databases">
        <title>Comparative Genomics Analysis of the Genus Qipengyuania Reveals Extensive Genetic Diversity and Metabolic Versatility, Including the Description of Fifteen Novel Species.</title>
        <authorList>
            <person name="Liu Y."/>
        </authorList>
    </citation>
    <scope>NUCLEOTIDE SEQUENCE [LARGE SCALE GENOMIC DNA]</scope>
    <source>
        <strain evidence="11 12">1NDH1</strain>
    </source>
</reference>
<dbReference type="InterPro" id="IPR007387">
    <property type="entry name" value="TRAP_DctQ"/>
</dbReference>
<evidence type="ECO:0000256" key="1">
    <source>
        <dbReference type="ARBA" id="ARBA00004429"/>
    </source>
</evidence>
<keyword evidence="7 9" id="KW-0472">Membrane</keyword>
<organism evidence="11 12">
    <name type="scientific">Qipengyuania gelatinilytica</name>
    <dbReference type="NCBI Taxonomy" id="2867231"/>
    <lineage>
        <taxon>Bacteria</taxon>
        <taxon>Pseudomonadati</taxon>
        <taxon>Pseudomonadota</taxon>
        <taxon>Alphaproteobacteria</taxon>
        <taxon>Sphingomonadales</taxon>
        <taxon>Erythrobacteraceae</taxon>
        <taxon>Qipengyuania</taxon>
    </lineage>
</organism>
<feature type="transmembrane region" description="Helical" evidence="9">
    <location>
        <begin position="153"/>
        <end position="172"/>
    </location>
</feature>
<evidence type="ECO:0000256" key="9">
    <source>
        <dbReference type="RuleBase" id="RU369079"/>
    </source>
</evidence>
<comment type="similarity">
    <text evidence="8 9">Belongs to the TRAP transporter small permease family.</text>
</comment>
<keyword evidence="3" id="KW-1003">Cell membrane</keyword>
<keyword evidence="12" id="KW-1185">Reference proteome</keyword>
<gene>
    <name evidence="11" type="ORF">K3136_05405</name>
</gene>
<dbReference type="PANTHER" id="PTHR35011">
    <property type="entry name" value="2,3-DIKETO-L-GULONATE TRAP TRANSPORTER SMALL PERMEASE PROTEIN YIAM"/>
    <property type="match status" value="1"/>
</dbReference>
<dbReference type="PANTHER" id="PTHR35011:SF2">
    <property type="entry name" value="2,3-DIKETO-L-GULONATE TRAP TRANSPORTER SMALL PERMEASE PROTEIN YIAM"/>
    <property type="match status" value="1"/>
</dbReference>
<evidence type="ECO:0000313" key="12">
    <source>
        <dbReference type="Proteomes" id="UP000824321"/>
    </source>
</evidence>
<feature type="transmembrane region" description="Helical" evidence="9">
    <location>
        <begin position="53"/>
        <end position="80"/>
    </location>
</feature>
<name>A0ABX9AAB4_9SPHN</name>
<evidence type="ECO:0000259" key="10">
    <source>
        <dbReference type="Pfam" id="PF04290"/>
    </source>
</evidence>
<sequence>MFYEMGEKPGLIGRVERHFIAITLGLMTIITFVNVVARYVFNSNVLWAVEGTVYLFAWLVLIGSAHCVAITAHLGVDAAVNLLGRTGKRIAALFAVTACLAYTILLLIGSWQYWYPFVTDLSFLETEDIPMIPFVDGLAFMNGGEPYENLPRFIPYFVLPLSMVMLTIRFAISAVEILRGKRDLVVASHEVVDEIEDRDAHVNAAAASTPSDPAKEARDV</sequence>
<evidence type="ECO:0000256" key="5">
    <source>
        <dbReference type="ARBA" id="ARBA00022692"/>
    </source>
</evidence>
<evidence type="ECO:0000256" key="7">
    <source>
        <dbReference type="ARBA" id="ARBA00023136"/>
    </source>
</evidence>
<protein>
    <recommendedName>
        <fullName evidence="9">TRAP transporter small permease protein</fullName>
    </recommendedName>
</protein>
<keyword evidence="4 9" id="KW-0997">Cell inner membrane</keyword>
<dbReference type="Pfam" id="PF04290">
    <property type="entry name" value="DctQ"/>
    <property type="match status" value="1"/>
</dbReference>
<evidence type="ECO:0000256" key="3">
    <source>
        <dbReference type="ARBA" id="ARBA00022475"/>
    </source>
</evidence>
<dbReference type="RefSeq" id="WP_221431862.1">
    <property type="nucleotide sequence ID" value="NZ_CP081294.1"/>
</dbReference>
<feature type="transmembrane region" description="Helical" evidence="9">
    <location>
        <begin position="20"/>
        <end position="41"/>
    </location>
</feature>
<dbReference type="EMBL" id="CP081294">
    <property type="protein sequence ID" value="QZD96138.1"/>
    <property type="molecule type" value="Genomic_DNA"/>
</dbReference>
<comment type="subcellular location">
    <subcellularLocation>
        <location evidence="1 9">Cell inner membrane</location>
        <topology evidence="1 9">Multi-pass membrane protein</topology>
    </subcellularLocation>
</comment>
<evidence type="ECO:0000313" key="11">
    <source>
        <dbReference type="EMBL" id="QZD96138.1"/>
    </source>
</evidence>